<name>A0AA47G8I0_9LACT</name>
<accession>A0AA47G8I0</accession>
<dbReference type="Pfam" id="PF14281">
    <property type="entry name" value="PDDEXK_4"/>
    <property type="match status" value="1"/>
</dbReference>
<proteinExistence type="predicted"/>
<dbReference type="RefSeq" id="WP_269104779.1">
    <property type="nucleotide sequence ID" value="NZ_CP114063.1"/>
</dbReference>
<evidence type="ECO:0000313" key="2">
    <source>
        <dbReference type="Proteomes" id="UP001164714"/>
    </source>
</evidence>
<dbReference type="EMBL" id="CP114063">
    <property type="protein sequence ID" value="WAT24244.1"/>
    <property type="molecule type" value="Genomic_DNA"/>
</dbReference>
<dbReference type="InterPro" id="IPR029470">
    <property type="entry name" value="PDDEXK_4"/>
</dbReference>
<sequence>MAYQKEYKALEQLLANMDQIQAQLQPWIHDTNLFNILQVTRREIRHSNFLGFLMNPQASHKLNERFLKDFLSCFYRMNTELIQANSQLTIFDILLGDFDDVIVFREWKNIDLVLISEKNNLVIAVENKIDAGESLHQLTKYREIVEGHYQSYQHLLIFLTPDGTQPTKEEWGIITYQEVAAILNDILKTENLEPRIQLLIEDYEKTIRRDIIVDKELEKICHKIYMQYQDAFDLIFEAKPDNLSLMRDIYFEVLIDLSNEGKVIFDPTHSGKSLIHFQIPALNQVFPNFNHQYESKWKGSDASYFVEIINKDRVGRYKIVLNSASSNEVRQTLNDKMDKFGQKNNKTNWEWWTIHSSHIKNISRDLPDQLLNLLYDSERENIKDTIKIALENEINKMVDKFKIV</sequence>
<evidence type="ECO:0000313" key="1">
    <source>
        <dbReference type="EMBL" id="WAT24244.1"/>
    </source>
</evidence>
<gene>
    <name evidence="1" type="ORF">OZ415_08320</name>
</gene>
<reference evidence="1" key="1">
    <citation type="submission" date="2022-12" db="EMBL/GenBank/DDBJ databases">
        <title>Whole genome sequence analysis of a duck derived balloon bacteium Aerococcus urinaeequi henan2020.</title>
        <authorList>
            <person name="Zhang H."/>
            <person name="Qiao H.X."/>
            <person name="Bian C.Z."/>
            <person name="Shu J.C."/>
        </authorList>
    </citation>
    <scope>NUCLEOTIDE SEQUENCE</scope>
    <source>
        <strain evidence="1">2020-HN-1</strain>
    </source>
</reference>
<dbReference type="AlphaFoldDB" id="A0AA47G8I0"/>
<protein>
    <submittedName>
        <fullName evidence="1">PD-(D/E)XK nuclease family protein</fullName>
    </submittedName>
</protein>
<organism evidence="1 2">
    <name type="scientific">Aerococcus urinaeequi</name>
    <dbReference type="NCBI Taxonomy" id="51665"/>
    <lineage>
        <taxon>Bacteria</taxon>
        <taxon>Bacillati</taxon>
        <taxon>Bacillota</taxon>
        <taxon>Bacilli</taxon>
        <taxon>Lactobacillales</taxon>
        <taxon>Aerococcaceae</taxon>
        <taxon>Aerococcus</taxon>
    </lineage>
</organism>
<dbReference type="Proteomes" id="UP001164714">
    <property type="component" value="Chromosome"/>
</dbReference>